<evidence type="ECO:0000313" key="2">
    <source>
        <dbReference type="EMBL" id="DAE12246.1"/>
    </source>
</evidence>
<organism evidence="2">
    <name type="scientific">Myoviridae sp. ctuAx8</name>
    <dbReference type="NCBI Taxonomy" id="2825199"/>
    <lineage>
        <taxon>Viruses</taxon>
        <taxon>Duplodnaviria</taxon>
        <taxon>Heunggongvirae</taxon>
        <taxon>Uroviricota</taxon>
        <taxon>Caudoviricetes</taxon>
    </lineage>
</organism>
<sequence length="122" mass="13509">MNIPPNLINTVKKSYQSVRVANFHPTGVLATRALVFIMLVPILLVVTQYIIAFISGYVSDDANKIISVGINIIDHIFIPSVLTALVGFLALWIDKDGDGIPDKLEEPQKIPMIERSNVDDKH</sequence>
<feature type="transmembrane region" description="Helical" evidence="1">
    <location>
        <begin position="70"/>
        <end position="93"/>
    </location>
</feature>
<accession>A0A8S5PYX8</accession>
<keyword evidence="1" id="KW-0472">Membrane</keyword>
<keyword evidence="1" id="KW-0812">Transmembrane</keyword>
<dbReference type="EMBL" id="BK015545">
    <property type="protein sequence ID" value="DAE12246.1"/>
    <property type="molecule type" value="Genomic_DNA"/>
</dbReference>
<proteinExistence type="predicted"/>
<evidence type="ECO:0000256" key="1">
    <source>
        <dbReference type="SAM" id="Phobius"/>
    </source>
</evidence>
<reference evidence="2" key="1">
    <citation type="journal article" date="2021" name="Proc. Natl. Acad. Sci. U.S.A.">
        <title>A Catalog of Tens of Thousands of Viruses from Human Metagenomes Reveals Hidden Associations with Chronic Diseases.</title>
        <authorList>
            <person name="Tisza M.J."/>
            <person name="Buck C.B."/>
        </authorList>
    </citation>
    <scope>NUCLEOTIDE SEQUENCE</scope>
    <source>
        <strain evidence="2">CtuAx8</strain>
    </source>
</reference>
<protein>
    <submittedName>
        <fullName evidence="2">Uncharacterized protein</fullName>
    </submittedName>
</protein>
<name>A0A8S5PYX8_9CAUD</name>
<feature type="transmembrane region" description="Helical" evidence="1">
    <location>
        <begin position="33"/>
        <end position="58"/>
    </location>
</feature>
<keyword evidence="1" id="KW-1133">Transmembrane helix</keyword>